<proteinExistence type="predicted"/>
<dbReference type="InterPro" id="IPR011333">
    <property type="entry name" value="SKP1/BTB/POZ_sf"/>
</dbReference>
<name>A0A2J6PDP1_9HELO</name>
<sequence>MEGATQNIVFEDVDADTFGVLVNWIYTQKISDASKAVPSLCALANVRILAERFLMPALQNAVMDQIHNRLKNSGTSVSNFLSIPHGTEGTENMLWEKFFRAALTWCSEEALVCYADTLPNKLVLQMMLIFKNSLGDRPRDCKTLMEVASAYASTFHVAVDKNLGASNLSKIWVGIQPTGLRDEACFPIFP</sequence>
<dbReference type="OrthoDB" id="3556558at2759"/>
<organism evidence="1 2">
    <name type="scientific">Hyaloscypha hepaticicola</name>
    <dbReference type="NCBI Taxonomy" id="2082293"/>
    <lineage>
        <taxon>Eukaryota</taxon>
        <taxon>Fungi</taxon>
        <taxon>Dikarya</taxon>
        <taxon>Ascomycota</taxon>
        <taxon>Pezizomycotina</taxon>
        <taxon>Leotiomycetes</taxon>
        <taxon>Helotiales</taxon>
        <taxon>Hyaloscyphaceae</taxon>
        <taxon>Hyaloscypha</taxon>
    </lineage>
</organism>
<dbReference type="CDD" id="cd18186">
    <property type="entry name" value="BTB_POZ_ZBTB_KLHL-like"/>
    <property type="match status" value="1"/>
</dbReference>
<protein>
    <submittedName>
        <fullName evidence="1">Uncharacterized protein</fullName>
    </submittedName>
</protein>
<accession>A0A2J6PDP1</accession>
<dbReference type="SUPFAM" id="SSF54695">
    <property type="entry name" value="POZ domain"/>
    <property type="match status" value="1"/>
</dbReference>
<dbReference type="EMBL" id="KZ613562">
    <property type="protein sequence ID" value="PMD12160.1"/>
    <property type="molecule type" value="Genomic_DNA"/>
</dbReference>
<keyword evidence="2" id="KW-1185">Reference proteome</keyword>
<gene>
    <name evidence="1" type="ORF">NA56DRAFT_713428</name>
</gene>
<dbReference type="Proteomes" id="UP000235672">
    <property type="component" value="Unassembled WGS sequence"/>
</dbReference>
<dbReference type="AlphaFoldDB" id="A0A2J6PDP1"/>
<evidence type="ECO:0000313" key="2">
    <source>
        <dbReference type="Proteomes" id="UP000235672"/>
    </source>
</evidence>
<reference evidence="1 2" key="1">
    <citation type="submission" date="2016-05" db="EMBL/GenBank/DDBJ databases">
        <title>A degradative enzymes factory behind the ericoid mycorrhizal symbiosis.</title>
        <authorList>
            <consortium name="DOE Joint Genome Institute"/>
            <person name="Martino E."/>
            <person name="Morin E."/>
            <person name="Grelet G."/>
            <person name="Kuo A."/>
            <person name="Kohler A."/>
            <person name="Daghino S."/>
            <person name="Barry K."/>
            <person name="Choi C."/>
            <person name="Cichocki N."/>
            <person name="Clum A."/>
            <person name="Copeland A."/>
            <person name="Hainaut M."/>
            <person name="Haridas S."/>
            <person name="Labutti K."/>
            <person name="Lindquist E."/>
            <person name="Lipzen A."/>
            <person name="Khouja H.-R."/>
            <person name="Murat C."/>
            <person name="Ohm R."/>
            <person name="Olson A."/>
            <person name="Spatafora J."/>
            <person name="Veneault-Fourrey C."/>
            <person name="Henrissat B."/>
            <person name="Grigoriev I."/>
            <person name="Martin F."/>
            <person name="Perotto S."/>
        </authorList>
    </citation>
    <scope>NUCLEOTIDE SEQUENCE [LARGE SCALE GENOMIC DNA]</scope>
    <source>
        <strain evidence="1 2">UAMH 7357</strain>
    </source>
</reference>
<dbReference type="Gene3D" id="3.30.710.10">
    <property type="entry name" value="Potassium Channel Kv1.1, Chain A"/>
    <property type="match status" value="1"/>
</dbReference>
<evidence type="ECO:0000313" key="1">
    <source>
        <dbReference type="EMBL" id="PMD12160.1"/>
    </source>
</evidence>